<evidence type="ECO:0000256" key="5">
    <source>
        <dbReference type="ARBA" id="ARBA00022970"/>
    </source>
</evidence>
<feature type="transmembrane region" description="Helical" evidence="9">
    <location>
        <begin position="252"/>
        <end position="275"/>
    </location>
</feature>
<keyword evidence="4 9" id="KW-0812">Transmembrane</keyword>
<feature type="transmembrane region" description="Helical" evidence="9">
    <location>
        <begin position="123"/>
        <end position="142"/>
    </location>
</feature>
<dbReference type="GO" id="GO:0022857">
    <property type="term" value="F:transmembrane transporter activity"/>
    <property type="evidence" value="ECO:0007669"/>
    <property type="project" value="InterPro"/>
</dbReference>
<comment type="similarity">
    <text evidence="8">Belongs to the binding-protein-dependent transport system permease family. LivHM subfamily.</text>
</comment>
<dbReference type="PANTHER" id="PTHR11795">
    <property type="entry name" value="BRANCHED-CHAIN AMINO ACID TRANSPORT SYSTEM PERMEASE PROTEIN LIVH"/>
    <property type="match status" value="1"/>
</dbReference>
<evidence type="ECO:0000256" key="1">
    <source>
        <dbReference type="ARBA" id="ARBA00004651"/>
    </source>
</evidence>
<evidence type="ECO:0000256" key="8">
    <source>
        <dbReference type="ARBA" id="ARBA00037998"/>
    </source>
</evidence>
<protein>
    <submittedName>
        <fullName evidence="10">Branched-chain amino acid ABC transporter permease</fullName>
    </submittedName>
</protein>
<feature type="transmembrane region" description="Helical" evidence="9">
    <location>
        <begin position="20"/>
        <end position="42"/>
    </location>
</feature>
<keyword evidence="11" id="KW-1185">Reference proteome</keyword>
<comment type="caution">
    <text evidence="10">The sequence shown here is derived from an EMBL/GenBank/DDBJ whole genome shotgun (WGS) entry which is preliminary data.</text>
</comment>
<evidence type="ECO:0000256" key="2">
    <source>
        <dbReference type="ARBA" id="ARBA00022448"/>
    </source>
</evidence>
<name>A0A4Z0CBC6_9BURK</name>
<feature type="transmembrane region" description="Helical" evidence="9">
    <location>
        <begin position="154"/>
        <end position="178"/>
    </location>
</feature>
<evidence type="ECO:0000256" key="6">
    <source>
        <dbReference type="ARBA" id="ARBA00022989"/>
    </source>
</evidence>
<feature type="transmembrane region" description="Helical" evidence="9">
    <location>
        <begin position="62"/>
        <end position="83"/>
    </location>
</feature>
<evidence type="ECO:0000313" key="11">
    <source>
        <dbReference type="Proteomes" id="UP000297839"/>
    </source>
</evidence>
<dbReference type="Proteomes" id="UP000297839">
    <property type="component" value="Unassembled WGS sequence"/>
</dbReference>
<dbReference type="CDD" id="cd06582">
    <property type="entry name" value="TM_PBP1_LivH_like"/>
    <property type="match status" value="1"/>
</dbReference>
<keyword evidence="5" id="KW-0029">Amino-acid transport</keyword>
<evidence type="ECO:0000313" key="10">
    <source>
        <dbReference type="EMBL" id="TFZ08967.1"/>
    </source>
</evidence>
<dbReference type="InterPro" id="IPR001851">
    <property type="entry name" value="ABC_transp_permease"/>
</dbReference>
<feature type="transmembrane region" description="Helical" evidence="9">
    <location>
        <begin position="287"/>
        <end position="313"/>
    </location>
</feature>
<accession>A0A4Z0CBC6</accession>
<keyword evidence="7 9" id="KW-0472">Membrane</keyword>
<feature type="transmembrane region" description="Helical" evidence="9">
    <location>
        <begin position="198"/>
        <end position="221"/>
    </location>
</feature>
<evidence type="ECO:0000256" key="4">
    <source>
        <dbReference type="ARBA" id="ARBA00022692"/>
    </source>
</evidence>
<organism evidence="10 11">
    <name type="scientific">Ramlibacter humi</name>
    <dbReference type="NCBI Taxonomy" id="2530451"/>
    <lineage>
        <taxon>Bacteria</taxon>
        <taxon>Pseudomonadati</taxon>
        <taxon>Pseudomonadota</taxon>
        <taxon>Betaproteobacteria</taxon>
        <taxon>Burkholderiales</taxon>
        <taxon>Comamonadaceae</taxon>
        <taxon>Ramlibacter</taxon>
    </lineage>
</organism>
<dbReference type="InterPro" id="IPR052157">
    <property type="entry name" value="BCAA_transport_permease"/>
</dbReference>
<feature type="transmembrane region" description="Helical" evidence="9">
    <location>
        <begin position="95"/>
        <end position="117"/>
    </location>
</feature>
<gene>
    <name evidence="10" type="ORF">EZ216_07450</name>
</gene>
<dbReference type="PANTHER" id="PTHR11795:SF450">
    <property type="entry name" value="ABC TRANSPORTER PERMEASE PROTEIN"/>
    <property type="match status" value="1"/>
</dbReference>
<dbReference type="AlphaFoldDB" id="A0A4Z0CBC6"/>
<dbReference type="Pfam" id="PF02653">
    <property type="entry name" value="BPD_transp_2"/>
    <property type="match status" value="1"/>
</dbReference>
<evidence type="ECO:0000256" key="7">
    <source>
        <dbReference type="ARBA" id="ARBA00023136"/>
    </source>
</evidence>
<evidence type="ECO:0000256" key="3">
    <source>
        <dbReference type="ARBA" id="ARBA00022475"/>
    </source>
</evidence>
<sequence>MDASIALILAQDGITTGAVYALLAVGLVLVFAVTRVIFIPQGELVAYGALTIAAMQAGQRPATAWLLAITGLAVLAKDLWGAFGPRRAQQAPGQLVRSLLANLVLPLAILALTWFLPLQSLPLPAQAALTLAIVAPLGPMMYRLAYEPLANASVLVLLIVSVAAHFMLLGLGLVMFGAEGVRSQSFSDLRIEVGPLMLTGQGLSVIGASLLIMAALSLFFARTLPGKALQATAVNRLGAQLMGIEVARTGQLAFLLAGLIGAFSGVLIGPVTTLYYDSGFLIGLKGFVAAIIGGLASYPVAAAGALLVGLIEAYASFAASAYKEVLVFTLIVPVLAWRSLAGHGLLEDEEE</sequence>
<dbReference type="EMBL" id="SMLK01000001">
    <property type="protein sequence ID" value="TFZ08967.1"/>
    <property type="molecule type" value="Genomic_DNA"/>
</dbReference>
<evidence type="ECO:0000256" key="9">
    <source>
        <dbReference type="SAM" id="Phobius"/>
    </source>
</evidence>
<keyword evidence="3" id="KW-1003">Cell membrane</keyword>
<feature type="transmembrane region" description="Helical" evidence="9">
    <location>
        <begin position="325"/>
        <end position="346"/>
    </location>
</feature>
<dbReference type="GO" id="GO:0006865">
    <property type="term" value="P:amino acid transport"/>
    <property type="evidence" value="ECO:0007669"/>
    <property type="project" value="UniProtKB-KW"/>
</dbReference>
<dbReference type="OrthoDB" id="5293349at2"/>
<comment type="subcellular location">
    <subcellularLocation>
        <location evidence="1">Cell membrane</location>
        <topology evidence="1">Multi-pass membrane protein</topology>
    </subcellularLocation>
</comment>
<keyword evidence="6 9" id="KW-1133">Transmembrane helix</keyword>
<dbReference type="RefSeq" id="WP_135249052.1">
    <property type="nucleotide sequence ID" value="NZ_SMLK01000001.1"/>
</dbReference>
<reference evidence="10 11" key="1">
    <citation type="submission" date="2019-03" db="EMBL/GenBank/DDBJ databases">
        <title>Ramlibacter sp. 18x22-1, whole genome shotgun sequence.</title>
        <authorList>
            <person name="Zhang X."/>
            <person name="Feng G."/>
            <person name="Zhu H."/>
        </authorList>
    </citation>
    <scope>NUCLEOTIDE SEQUENCE [LARGE SCALE GENOMIC DNA]</scope>
    <source>
        <strain evidence="10 11">18x22-1</strain>
    </source>
</reference>
<proteinExistence type="inferred from homology"/>
<dbReference type="GO" id="GO:0005886">
    <property type="term" value="C:plasma membrane"/>
    <property type="evidence" value="ECO:0007669"/>
    <property type="project" value="UniProtKB-SubCell"/>
</dbReference>
<keyword evidence="2" id="KW-0813">Transport</keyword>